<feature type="transmembrane region" description="Helical" evidence="6">
    <location>
        <begin position="344"/>
        <end position="363"/>
    </location>
</feature>
<evidence type="ECO:0000256" key="2">
    <source>
        <dbReference type="ARBA" id="ARBA00022692"/>
    </source>
</evidence>
<evidence type="ECO:0000259" key="7">
    <source>
        <dbReference type="PROSITE" id="PS50801"/>
    </source>
</evidence>
<organism evidence="8 9">
    <name type="scientific">Pleomassaria siparia CBS 279.74</name>
    <dbReference type="NCBI Taxonomy" id="1314801"/>
    <lineage>
        <taxon>Eukaryota</taxon>
        <taxon>Fungi</taxon>
        <taxon>Dikarya</taxon>
        <taxon>Ascomycota</taxon>
        <taxon>Pezizomycotina</taxon>
        <taxon>Dothideomycetes</taxon>
        <taxon>Pleosporomycetidae</taxon>
        <taxon>Pleosporales</taxon>
        <taxon>Pleomassariaceae</taxon>
        <taxon>Pleomassaria</taxon>
    </lineage>
</organism>
<evidence type="ECO:0000256" key="4">
    <source>
        <dbReference type="ARBA" id="ARBA00023136"/>
    </source>
</evidence>
<feature type="domain" description="STAS" evidence="7">
    <location>
        <begin position="512"/>
        <end position="637"/>
    </location>
</feature>
<reference evidence="8" key="1">
    <citation type="journal article" date="2020" name="Stud. Mycol.">
        <title>101 Dothideomycetes genomes: a test case for predicting lifestyles and emergence of pathogens.</title>
        <authorList>
            <person name="Haridas S."/>
            <person name="Albert R."/>
            <person name="Binder M."/>
            <person name="Bloem J."/>
            <person name="Labutti K."/>
            <person name="Salamov A."/>
            <person name="Andreopoulos B."/>
            <person name="Baker S."/>
            <person name="Barry K."/>
            <person name="Bills G."/>
            <person name="Bluhm B."/>
            <person name="Cannon C."/>
            <person name="Castanera R."/>
            <person name="Culley D."/>
            <person name="Daum C."/>
            <person name="Ezra D."/>
            <person name="Gonzalez J."/>
            <person name="Henrissat B."/>
            <person name="Kuo A."/>
            <person name="Liang C."/>
            <person name="Lipzen A."/>
            <person name="Lutzoni F."/>
            <person name="Magnuson J."/>
            <person name="Mondo S."/>
            <person name="Nolan M."/>
            <person name="Ohm R."/>
            <person name="Pangilinan J."/>
            <person name="Park H.-J."/>
            <person name="Ramirez L."/>
            <person name="Alfaro M."/>
            <person name="Sun H."/>
            <person name="Tritt A."/>
            <person name="Yoshinaga Y."/>
            <person name="Zwiers L.-H."/>
            <person name="Turgeon B."/>
            <person name="Goodwin S."/>
            <person name="Spatafora J."/>
            <person name="Crous P."/>
            <person name="Grigoriev I."/>
        </authorList>
    </citation>
    <scope>NUCLEOTIDE SEQUENCE</scope>
    <source>
        <strain evidence="8">CBS 279.74</strain>
    </source>
</reference>
<evidence type="ECO:0000256" key="5">
    <source>
        <dbReference type="SAM" id="MobiDB-lite"/>
    </source>
</evidence>
<keyword evidence="9" id="KW-1185">Reference proteome</keyword>
<dbReference type="Proteomes" id="UP000799428">
    <property type="component" value="Unassembled WGS sequence"/>
</dbReference>
<feature type="transmembrane region" description="Helical" evidence="6">
    <location>
        <begin position="137"/>
        <end position="156"/>
    </location>
</feature>
<evidence type="ECO:0000313" key="9">
    <source>
        <dbReference type="Proteomes" id="UP000799428"/>
    </source>
</evidence>
<proteinExistence type="predicted"/>
<dbReference type="AlphaFoldDB" id="A0A6G1K8E0"/>
<feature type="transmembrane region" description="Helical" evidence="6">
    <location>
        <begin position="84"/>
        <end position="103"/>
    </location>
</feature>
<dbReference type="PANTHER" id="PTHR11814">
    <property type="entry name" value="SULFATE TRANSPORTER"/>
    <property type="match status" value="1"/>
</dbReference>
<keyword evidence="3 6" id="KW-1133">Transmembrane helix</keyword>
<dbReference type="PROSITE" id="PS50801">
    <property type="entry name" value="STAS"/>
    <property type="match status" value="1"/>
</dbReference>
<evidence type="ECO:0000313" key="8">
    <source>
        <dbReference type="EMBL" id="KAF2709084.1"/>
    </source>
</evidence>
<dbReference type="InterPro" id="IPR001902">
    <property type="entry name" value="SLC26A/SulP_fam"/>
</dbReference>
<feature type="transmembrane region" description="Helical" evidence="6">
    <location>
        <begin position="375"/>
        <end position="396"/>
    </location>
</feature>
<feature type="transmembrane region" description="Helical" evidence="6">
    <location>
        <begin position="435"/>
        <end position="466"/>
    </location>
</feature>
<dbReference type="InterPro" id="IPR011547">
    <property type="entry name" value="SLC26A/SulP_dom"/>
</dbReference>
<feature type="transmembrane region" description="Helical" evidence="6">
    <location>
        <begin position="168"/>
        <end position="192"/>
    </location>
</feature>
<feature type="region of interest" description="Disordered" evidence="5">
    <location>
        <begin position="670"/>
        <end position="689"/>
    </location>
</feature>
<dbReference type="GO" id="GO:0016020">
    <property type="term" value="C:membrane"/>
    <property type="evidence" value="ECO:0007669"/>
    <property type="project" value="UniProtKB-SubCell"/>
</dbReference>
<evidence type="ECO:0000256" key="3">
    <source>
        <dbReference type="ARBA" id="ARBA00022989"/>
    </source>
</evidence>
<feature type="transmembrane region" description="Helical" evidence="6">
    <location>
        <begin position="212"/>
        <end position="231"/>
    </location>
</feature>
<feature type="transmembrane region" description="Helical" evidence="6">
    <location>
        <begin position="402"/>
        <end position="423"/>
    </location>
</feature>
<name>A0A6G1K8E0_9PLEO</name>
<evidence type="ECO:0000256" key="6">
    <source>
        <dbReference type="SAM" id="Phobius"/>
    </source>
</evidence>
<dbReference type="InterPro" id="IPR036513">
    <property type="entry name" value="STAS_dom_sf"/>
</dbReference>
<comment type="subcellular location">
    <subcellularLocation>
        <location evidence="1">Membrane</location>
        <topology evidence="1">Multi-pass membrane protein</topology>
    </subcellularLocation>
</comment>
<keyword evidence="2 6" id="KW-0812">Transmembrane</keyword>
<dbReference type="Pfam" id="PF00916">
    <property type="entry name" value="Sulfate_transp"/>
    <property type="match status" value="1"/>
</dbReference>
<dbReference type="SUPFAM" id="SSF52091">
    <property type="entry name" value="SpoIIaa-like"/>
    <property type="match status" value="1"/>
</dbReference>
<sequence length="689" mass="74653">MKYITQARDALANDHTIQRVLRDGTKIARALPSASANYVTDKVPVIFWLPKYNPRWVLNDVLAGLTVGALLIPQGLAYAKIATIPGQFGLMSSWLPGLLYFFMGTSKDMSSGPTSLTALLTAEIIADVASEGYSPQAIASAVAMSVGIYALIIGLFKLGWLLEFVSIPVLHGFISATGIVIMLGQIPSLFGVTVGTGTAQIIHDLFAQIPQFKPATIGIGFGSLFVLVALEKIGVLWGNKNKAIWALALARSFIVLILFTGISYGVNKNRTNDPVWDLSKVVSDGIAAPVMPQGALVQKVFIRSIAPLLAASIEHLAIAKSFSRRNGYTIDAAQELVYLGATNFFNAFFSSMPVGGAMSRTAVNSATSVKSPASGLISGGFVILAIFKLSPALFWIPKATLAAIIVMAVLSIISPPSVFYKYWKTSLVDFTSAMIAFWVTLFAGTEVGIGCSVGFNLVYYILFWAFTSTQSISSIPVPPPETEQYKDNHEFKSQLAYYHGHGAYPIPADAQVFKPTQSMIFINSYHVKQTCFDAVQTHHSGTYAAREVANKDRLWSVSGARRLTLLRKKAGIVDADNLTQIRVVVLDMSMVQTIDTTGMTALKDFKDDLETYSGKGFVEIRFLNVRDPVRAVFGRFGWELRDAAAVVGEGEDETVGKVYGGLGQALWERRAEGPLRDGDEKMDVGSEKA</sequence>
<evidence type="ECO:0000256" key="1">
    <source>
        <dbReference type="ARBA" id="ARBA00004141"/>
    </source>
</evidence>
<dbReference type="EMBL" id="MU005771">
    <property type="protein sequence ID" value="KAF2709084.1"/>
    <property type="molecule type" value="Genomic_DNA"/>
</dbReference>
<dbReference type="GO" id="GO:0055085">
    <property type="term" value="P:transmembrane transport"/>
    <property type="evidence" value="ECO:0007669"/>
    <property type="project" value="InterPro"/>
</dbReference>
<dbReference type="OrthoDB" id="288203at2759"/>
<gene>
    <name evidence="8" type="ORF">K504DRAFT_433917</name>
</gene>
<keyword evidence="4 6" id="KW-0472">Membrane</keyword>
<protein>
    <recommendedName>
        <fullName evidence="7">STAS domain-containing protein</fullName>
    </recommendedName>
</protein>
<dbReference type="CDD" id="cd07042">
    <property type="entry name" value="STAS_SulP_like_sulfate_transporter"/>
    <property type="match status" value="1"/>
</dbReference>
<dbReference type="InterPro" id="IPR002645">
    <property type="entry name" value="STAS_dom"/>
</dbReference>
<accession>A0A6G1K8E0</accession>
<dbReference type="Pfam" id="PF01740">
    <property type="entry name" value="STAS"/>
    <property type="match status" value="1"/>
</dbReference>
<feature type="transmembrane region" description="Helical" evidence="6">
    <location>
        <begin position="243"/>
        <end position="266"/>
    </location>
</feature>
<dbReference type="Gene3D" id="3.30.750.24">
    <property type="entry name" value="STAS domain"/>
    <property type="match status" value="1"/>
</dbReference>